<protein>
    <submittedName>
        <fullName evidence="1">Uncharacterized protein</fullName>
    </submittedName>
</protein>
<gene>
    <name evidence="1" type="ORF">PMAYCL1PPCAC_32202</name>
</gene>
<dbReference type="AlphaFoldDB" id="A0AAN5ID80"/>
<sequence>VHLLLVEESLGESLDLLVLEDAGSDGEDLLEVGLSLIGESHELLVSSDDLKFKLLEGGLVSSDNGGLDLAGIGEKLLGEGLCLRSELVNLLLEHTTELLGLLVENGRLLLQGGKGLILVLVAGVVGSDLLENLLVLIGEILEKISGLLGDQV</sequence>
<reference evidence="2" key="1">
    <citation type="submission" date="2022-10" db="EMBL/GenBank/DDBJ databases">
        <title>Genome assembly of Pristionchus species.</title>
        <authorList>
            <person name="Yoshida K."/>
            <person name="Sommer R.J."/>
        </authorList>
    </citation>
    <scope>NUCLEOTIDE SEQUENCE [LARGE SCALE GENOMIC DNA]</scope>
    <source>
        <strain evidence="2">RS5460</strain>
    </source>
</reference>
<feature type="non-terminal residue" evidence="1">
    <location>
        <position position="1"/>
    </location>
</feature>
<name>A0AAN5ID80_9BILA</name>
<evidence type="ECO:0000313" key="2">
    <source>
        <dbReference type="Proteomes" id="UP001328107"/>
    </source>
</evidence>
<organism evidence="1 2">
    <name type="scientific">Pristionchus mayeri</name>
    <dbReference type="NCBI Taxonomy" id="1317129"/>
    <lineage>
        <taxon>Eukaryota</taxon>
        <taxon>Metazoa</taxon>
        <taxon>Ecdysozoa</taxon>
        <taxon>Nematoda</taxon>
        <taxon>Chromadorea</taxon>
        <taxon>Rhabditida</taxon>
        <taxon>Rhabditina</taxon>
        <taxon>Diplogasteromorpha</taxon>
        <taxon>Diplogasteroidea</taxon>
        <taxon>Neodiplogasteridae</taxon>
        <taxon>Pristionchus</taxon>
    </lineage>
</organism>
<dbReference type="EMBL" id="BTRK01000006">
    <property type="protein sequence ID" value="GMR62007.1"/>
    <property type="molecule type" value="Genomic_DNA"/>
</dbReference>
<feature type="non-terminal residue" evidence="1">
    <location>
        <position position="152"/>
    </location>
</feature>
<accession>A0AAN5ID80</accession>
<dbReference type="Proteomes" id="UP001328107">
    <property type="component" value="Unassembled WGS sequence"/>
</dbReference>
<keyword evidence="2" id="KW-1185">Reference proteome</keyword>
<evidence type="ECO:0000313" key="1">
    <source>
        <dbReference type="EMBL" id="GMR62007.1"/>
    </source>
</evidence>
<comment type="caution">
    <text evidence="1">The sequence shown here is derived from an EMBL/GenBank/DDBJ whole genome shotgun (WGS) entry which is preliminary data.</text>
</comment>
<proteinExistence type="predicted"/>